<feature type="domain" description="CSC1/OSCA1-like 7TM region" evidence="9">
    <location>
        <begin position="410"/>
        <end position="681"/>
    </location>
</feature>
<dbReference type="AlphaFoldDB" id="A0A1X2G7T4"/>
<feature type="transmembrane region" description="Helical" evidence="8">
    <location>
        <begin position="504"/>
        <end position="529"/>
    </location>
</feature>
<feature type="transmembrane region" description="Helical" evidence="8">
    <location>
        <begin position="687"/>
        <end position="705"/>
    </location>
</feature>
<dbReference type="InterPro" id="IPR045122">
    <property type="entry name" value="Csc1-like"/>
</dbReference>
<evidence type="ECO:0000259" key="9">
    <source>
        <dbReference type="Pfam" id="PF02714"/>
    </source>
</evidence>
<feature type="compositionally biased region" description="Basic and acidic residues" evidence="7">
    <location>
        <begin position="279"/>
        <end position="308"/>
    </location>
</feature>
<evidence type="ECO:0000256" key="3">
    <source>
        <dbReference type="ARBA" id="ARBA00022448"/>
    </source>
</evidence>
<reference evidence="12 13" key="1">
    <citation type="submission" date="2016-07" db="EMBL/GenBank/DDBJ databases">
        <title>Pervasive Adenine N6-methylation of Active Genes in Fungi.</title>
        <authorList>
            <consortium name="DOE Joint Genome Institute"/>
            <person name="Mondo S.J."/>
            <person name="Dannebaum R.O."/>
            <person name="Kuo R.C."/>
            <person name="Labutti K."/>
            <person name="Haridas S."/>
            <person name="Kuo A."/>
            <person name="Salamov A."/>
            <person name="Ahrendt S.R."/>
            <person name="Lipzen A."/>
            <person name="Sullivan W."/>
            <person name="Andreopoulos W.B."/>
            <person name="Clum A."/>
            <person name="Lindquist E."/>
            <person name="Daum C."/>
            <person name="Ramamoorthy G.K."/>
            <person name="Gryganskyi A."/>
            <person name="Culley D."/>
            <person name="Magnuson J.K."/>
            <person name="James T.Y."/>
            <person name="O'Malley M.A."/>
            <person name="Stajich J.E."/>
            <person name="Spatafora J.W."/>
            <person name="Visel A."/>
            <person name="Grigoriev I.V."/>
        </authorList>
    </citation>
    <scope>NUCLEOTIDE SEQUENCE [LARGE SCALE GENOMIC DNA]</scope>
    <source>
        <strain evidence="12 13">NRRL 3301</strain>
    </source>
</reference>
<evidence type="ECO:0000256" key="4">
    <source>
        <dbReference type="ARBA" id="ARBA00022692"/>
    </source>
</evidence>
<feature type="domain" description="CSC1/OSCA1-like N-terminal transmembrane" evidence="10">
    <location>
        <begin position="27"/>
        <end position="175"/>
    </location>
</feature>
<evidence type="ECO:0000256" key="5">
    <source>
        <dbReference type="ARBA" id="ARBA00022989"/>
    </source>
</evidence>
<feature type="transmembrane region" description="Helical" evidence="8">
    <location>
        <begin position="563"/>
        <end position="584"/>
    </location>
</feature>
<feature type="transmembrane region" description="Helical" evidence="8">
    <location>
        <begin position="97"/>
        <end position="123"/>
    </location>
</feature>
<feature type="transmembrane region" description="Helical" evidence="8">
    <location>
        <begin position="456"/>
        <end position="481"/>
    </location>
</feature>
<dbReference type="Proteomes" id="UP000242146">
    <property type="component" value="Unassembled WGS sequence"/>
</dbReference>
<evidence type="ECO:0000256" key="6">
    <source>
        <dbReference type="ARBA" id="ARBA00023136"/>
    </source>
</evidence>
<name>A0A1X2G7T4_9FUNG</name>
<dbReference type="Pfam" id="PF13967">
    <property type="entry name" value="RSN1_TM"/>
    <property type="match status" value="1"/>
</dbReference>
<dbReference type="InterPro" id="IPR032880">
    <property type="entry name" value="CSC1/OSCA1-like_N"/>
</dbReference>
<dbReference type="PANTHER" id="PTHR13018:SF5">
    <property type="entry name" value="RE44586P"/>
    <property type="match status" value="1"/>
</dbReference>
<evidence type="ECO:0000256" key="7">
    <source>
        <dbReference type="SAM" id="MobiDB-lite"/>
    </source>
</evidence>
<feature type="transmembrane region" description="Helical" evidence="8">
    <location>
        <begin position="412"/>
        <end position="435"/>
    </location>
</feature>
<comment type="subcellular location">
    <subcellularLocation>
        <location evidence="1">Membrane</location>
        <topology evidence="1">Multi-pass membrane protein</topology>
    </subcellularLocation>
</comment>
<dbReference type="PANTHER" id="PTHR13018">
    <property type="entry name" value="PROBABLE MEMBRANE PROTEIN DUF221-RELATED"/>
    <property type="match status" value="1"/>
</dbReference>
<feature type="transmembrane region" description="Helical" evidence="8">
    <location>
        <begin position="536"/>
        <end position="557"/>
    </location>
</feature>
<comment type="caution">
    <text evidence="12">The sequence shown here is derived from an EMBL/GenBank/DDBJ whole genome shotgun (WGS) entry which is preliminary data.</text>
</comment>
<feature type="transmembrane region" description="Helical" evidence="8">
    <location>
        <begin position="621"/>
        <end position="640"/>
    </location>
</feature>
<evidence type="ECO:0000259" key="10">
    <source>
        <dbReference type="Pfam" id="PF13967"/>
    </source>
</evidence>
<evidence type="ECO:0000256" key="2">
    <source>
        <dbReference type="ARBA" id="ARBA00007779"/>
    </source>
</evidence>
<keyword evidence="6 8" id="KW-0472">Membrane</keyword>
<evidence type="ECO:0000256" key="1">
    <source>
        <dbReference type="ARBA" id="ARBA00004141"/>
    </source>
</evidence>
<dbReference type="Pfam" id="PF14703">
    <property type="entry name" value="PHM7_cyt"/>
    <property type="match status" value="1"/>
</dbReference>
<gene>
    <name evidence="12" type="ORF">DM01DRAFT_1327245</name>
</gene>
<keyword evidence="3" id="KW-0813">Transport</keyword>
<organism evidence="12 13">
    <name type="scientific">Hesseltinella vesiculosa</name>
    <dbReference type="NCBI Taxonomy" id="101127"/>
    <lineage>
        <taxon>Eukaryota</taxon>
        <taxon>Fungi</taxon>
        <taxon>Fungi incertae sedis</taxon>
        <taxon>Mucoromycota</taxon>
        <taxon>Mucoromycotina</taxon>
        <taxon>Mucoromycetes</taxon>
        <taxon>Mucorales</taxon>
        <taxon>Cunninghamellaceae</taxon>
        <taxon>Hesseltinella</taxon>
    </lineage>
</organism>
<evidence type="ECO:0000259" key="11">
    <source>
        <dbReference type="Pfam" id="PF14703"/>
    </source>
</evidence>
<evidence type="ECO:0000313" key="13">
    <source>
        <dbReference type="Proteomes" id="UP000242146"/>
    </source>
</evidence>
<dbReference type="InterPro" id="IPR027815">
    <property type="entry name" value="CSC1/OSCA1-like_cyt"/>
</dbReference>
<feature type="region of interest" description="Disordered" evidence="7">
    <location>
        <begin position="273"/>
        <end position="309"/>
    </location>
</feature>
<feature type="transmembrane region" description="Helical" evidence="8">
    <location>
        <begin position="596"/>
        <end position="615"/>
    </location>
</feature>
<feature type="transmembrane region" description="Helical" evidence="8">
    <location>
        <begin position="154"/>
        <end position="173"/>
    </location>
</feature>
<feature type="transmembrane region" description="Helical" evidence="8">
    <location>
        <begin position="661"/>
        <end position="681"/>
    </location>
</feature>
<dbReference type="GO" id="GO:0005886">
    <property type="term" value="C:plasma membrane"/>
    <property type="evidence" value="ECO:0007669"/>
    <property type="project" value="TreeGrafter"/>
</dbReference>
<keyword evidence="4 8" id="KW-0812">Transmembrane</keyword>
<dbReference type="OrthoDB" id="1689567at2759"/>
<proteinExistence type="inferred from homology"/>
<dbReference type="GO" id="GO:0005227">
    <property type="term" value="F:calcium-activated cation channel activity"/>
    <property type="evidence" value="ECO:0007669"/>
    <property type="project" value="InterPro"/>
</dbReference>
<dbReference type="Pfam" id="PF02714">
    <property type="entry name" value="RSN1_7TM"/>
    <property type="match status" value="1"/>
</dbReference>
<feature type="domain" description="CSC1/OSCA1-like cytosolic" evidence="11">
    <location>
        <begin position="198"/>
        <end position="396"/>
    </location>
</feature>
<accession>A0A1X2G7T4</accession>
<keyword evidence="13" id="KW-1185">Reference proteome</keyword>
<dbReference type="STRING" id="101127.A0A1X2G7T4"/>
<feature type="transmembrane region" description="Helical" evidence="8">
    <location>
        <begin position="69"/>
        <end position="85"/>
    </location>
</feature>
<comment type="similarity">
    <text evidence="2">Belongs to the CSC1 (TC 1.A.17) family.</text>
</comment>
<sequence length="840" mass="95234">MNVFDYIAQFEATPGTIQASAQNQSGITTQLIFCGSAGIVIFALFCLIRPRWRTIYAPRMNMKKRKPPQLSNSFFGWLIPLLRISREEMLDKVGLDAVIMLDFVLMAIKIFGLCSFFGVVVLVPISATQGNQTDPLVSPVDRASITVITNGSRYLIAYLVFAYFFTIVTWFFLQQNYQTFIIVRSQYLLCHAKQLVCRSILVTGLPKSLRSDDALFEYFEKMVGVGKVESCHVMRYVDEIQKLVQKRAAILRNLERAYCSYLGNPCKLPGYDPQQGHWADTDRPADRSSSKVEPLQEKKPQAADDPFGKLRRPQIRTGFLGLCGSKVDAIKHYTHQFNTIDSQTREARSSERFKMSSVAFITFESMASALIASQITVSPVPFQCQTHEAMEPRDVLSGNIHIGKAQQVIRKVAVWVITIALVLFWLVPITFISSFTSVNTLAKVAPTLLPFLQNPWIANLLQSIVPTLLVNIFMALLPMVFDSLGVLQGLHCRSHVAESTLSKYFFFLMFNVLLVFTIASTVLNTLLVVFKEPSTIANLLATTLPKVAPFFVNYTIMQAMLTMPLQLLLIGDIIVRTFSIHILAKTPRDVAEARSPNAFNYGAGYPAPMLIFVIVLEYSTIAPIILIAGLLYFCVTYLVYKYQFLYVFFRPYEAAGKLWMLVFPRIIVGMLLFQVTMVGLFILKRSILLGIMMVPLIVLTVIFKFSMDKAYRTNGLHIPIQLLRQKELSESCEDDQRARRRLGQWTTRFQQKLPRFRIYDRAKSLRQRNHRYILDEDNYSARPDAKTDYREPPMNLNPGVLDTGLRVYGNPFLVGALPQLWLPVKAHDKRAASSSRGTNC</sequence>
<feature type="transmembrane region" description="Helical" evidence="8">
    <location>
        <begin position="27"/>
        <end position="48"/>
    </location>
</feature>
<protein>
    <submittedName>
        <fullName evidence="12">DUF221-domain-containing protein</fullName>
    </submittedName>
</protein>
<keyword evidence="5 8" id="KW-1133">Transmembrane helix</keyword>
<dbReference type="EMBL" id="MCGT01000034">
    <property type="protein sequence ID" value="ORX47223.1"/>
    <property type="molecule type" value="Genomic_DNA"/>
</dbReference>
<evidence type="ECO:0000313" key="12">
    <source>
        <dbReference type="EMBL" id="ORX47223.1"/>
    </source>
</evidence>
<dbReference type="InterPro" id="IPR003864">
    <property type="entry name" value="CSC1/OSCA1-like_7TM"/>
</dbReference>
<evidence type="ECO:0000256" key="8">
    <source>
        <dbReference type="SAM" id="Phobius"/>
    </source>
</evidence>